<dbReference type="AlphaFoldDB" id="A0A7C3KD42"/>
<protein>
    <submittedName>
        <fullName evidence="3">PTPA-CTERM sorting domain-containing protein</fullName>
    </submittedName>
</protein>
<dbReference type="EMBL" id="DSRU01000083">
    <property type="protein sequence ID" value="HFM97483.1"/>
    <property type="molecule type" value="Genomic_DNA"/>
</dbReference>
<name>A0A7C3KD42_9CYAN</name>
<evidence type="ECO:0000256" key="2">
    <source>
        <dbReference type="SAM" id="SignalP"/>
    </source>
</evidence>
<accession>A0A7C3KD42</accession>
<proteinExistence type="predicted"/>
<comment type="caution">
    <text evidence="3">The sequence shown here is derived from an EMBL/GenBank/DDBJ whole genome shotgun (WGS) entry which is preliminary data.</text>
</comment>
<dbReference type="NCBIfam" id="NF033465">
    <property type="entry name" value="PTPA-CTERM"/>
    <property type="match status" value="1"/>
</dbReference>
<evidence type="ECO:0000313" key="3">
    <source>
        <dbReference type="EMBL" id="HFM97483.1"/>
    </source>
</evidence>
<feature type="compositionally biased region" description="Pro residues" evidence="1">
    <location>
        <begin position="44"/>
        <end position="54"/>
    </location>
</feature>
<feature type="chain" id="PRO_5027544983" evidence="2">
    <location>
        <begin position="20"/>
        <end position="99"/>
    </location>
</feature>
<feature type="region of interest" description="Disordered" evidence="1">
    <location>
        <begin position="21"/>
        <end position="72"/>
    </location>
</feature>
<keyword evidence="2" id="KW-0732">Signal</keyword>
<feature type="signal peptide" evidence="2">
    <location>
        <begin position="1"/>
        <end position="19"/>
    </location>
</feature>
<sequence>MSLFAIIALLLFLFVPAFAGGGGKQSSKPPAAPSPSPTVDLPKPNLPGIPPPETPQGNGGVNQPTPVPTPALLPGLIGLGVQVARKRKSEAKEATNDIN</sequence>
<evidence type="ECO:0000256" key="1">
    <source>
        <dbReference type="SAM" id="MobiDB-lite"/>
    </source>
</evidence>
<gene>
    <name evidence="3" type="ORF">ENR64_06885</name>
</gene>
<reference evidence="3" key="1">
    <citation type="journal article" date="2020" name="mSystems">
        <title>Genome- and Community-Level Interaction Insights into Carbon Utilization and Element Cycling Functions of Hydrothermarchaeota in Hydrothermal Sediment.</title>
        <authorList>
            <person name="Zhou Z."/>
            <person name="Liu Y."/>
            <person name="Xu W."/>
            <person name="Pan J."/>
            <person name="Luo Z.H."/>
            <person name="Li M."/>
        </authorList>
    </citation>
    <scope>NUCLEOTIDE SEQUENCE [LARGE SCALE GENOMIC DNA]</scope>
    <source>
        <strain evidence="3">SpSt-418</strain>
    </source>
</reference>
<organism evidence="3">
    <name type="scientific">Oscillatoriales cyanobacterium SpSt-418</name>
    <dbReference type="NCBI Taxonomy" id="2282169"/>
    <lineage>
        <taxon>Bacteria</taxon>
        <taxon>Bacillati</taxon>
        <taxon>Cyanobacteriota</taxon>
        <taxon>Cyanophyceae</taxon>
        <taxon>Oscillatoriophycideae</taxon>
        <taxon>Oscillatoriales</taxon>
    </lineage>
</organism>